<proteinExistence type="inferred from homology"/>
<evidence type="ECO:0000256" key="1">
    <source>
        <dbReference type="ARBA" id="ARBA00006068"/>
    </source>
</evidence>
<dbReference type="EMBL" id="SCKW01000002">
    <property type="protein sequence ID" value="RWZ79811.1"/>
    <property type="molecule type" value="Genomic_DNA"/>
</dbReference>
<feature type="domain" description="LytR/CpsA/Psr regulator C-terminal" evidence="4">
    <location>
        <begin position="463"/>
        <end position="551"/>
    </location>
</feature>
<feature type="transmembrane region" description="Helical" evidence="2">
    <location>
        <begin position="114"/>
        <end position="135"/>
    </location>
</feature>
<dbReference type="InterPro" id="IPR004474">
    <property type="entry name" value="LytR_CpsA_psr"/>
</dbReference>
<feature type="domain" description="Cell envelope-related transcriptional attenuator" evidence="3">
    <location>
        <begin position="188"/>
        <end position="361"/>
    </location>
</feature>
<dbReference type="PANTHER" id="PTHR33392">
    <property type="entry name" value="POLYISOPRENYL-TEICHOIC ACID--PEPTIDOGLYCAN TEICHOIC ACID TRANSFERASE TAGU"/>
    <property type="match status" value="1"/>
</dbReference>
<evidence type="ECO:0000313" key="6">
    <source>
        <dbReference type="Proteomes" id="UP000289269"/>
    </source>
</evidence>
<dbReference type="Gene3D" id="3.30.70.2390">
    <property type="match status" value="1"/>
</dbReference>
<dbReference type="PANTHER" id="PTHR33392:SF6">
    <property type="entry name" value="POLYISOPRENYL-TEICHOIC ACID--PEPTIDOGLYCAN TEICHOIC ACID TRANSFERASE TAGU"/>
    <property type="match status" value="1"/>
</dbReference>
<keyword evidence="6" id="KW-1185">Reference proteome</keyword>
<organism evidence="5 6">
    <name type="scientific">Candidatus Chaera renei</name>
    <dbReference type="NCBI Taxonomy" id="2506947"/>
    <lineage>
        <taxon>Bacteria</taxon>
        <taxon>Candidatus Saccharimonadota</taxon>
        <taxon>Candidatus Saccharimonadia</taxon>
        <taxon>Candidatus Saccharimonadales</taxon>
        <taxon>Candidatus Saccharimonadaceae</taxon>
        <taxon>Candidatus Chaera</taxon>
    </lineage>
</organism>
<evidence type="ECO:0000259" key="3">
    <source>
        <dbReference type="Pfam" id="PF03816"/>
    </source>
</evidence>
<evidence type="ECO:0000256" key="2">
    <source>
        <dbReference type="SAM" id="Phobius"/>
    </source>
</evidence>
<dbReference type="InterPro" id="IPR050922">
    <property type="entry name" value="LytR/CpsA/Psr_CW_biosynth"/>
</dbReference>
<keyword evidence="2" id="KW-0472">Membrane</keyword>
<comment type="similarity">
    <text evidence="1">Belongs to the LytR/CpsA/Psr (LCP) family.</text>
</comment>
<evidence type="ECO:0000259" key="4">
    <source>
        <dbReference type="Pfam" id="PF13399"/>
    </source>
</evidence>
<protein>
    <submittedName>
        <fullName evidence="5">LytR family transcriptional regulator</fullName>
    </submittedName>
</protein>
<reference evidence="5" key="1">
    <citation type="submission" date="2019-01" db="EMBL/GenBank/DDBJ databases">
        <title>Genomic signatures and co-occurrence patterns of the ultra-small Saccharimodia (Patescibacteria phylum) suggest a symbiotic lifestyle.</title>
        <authorList>
            <person name="Lemos L."/>
            <person name="Medeiros J."/>
            <person name="Andreote F."/>
            <person name="Fernandes G."/>
            <person name="Varani A."/>
            <person name="Oliveira G."/>
            <person name="Pylro V."/>
        </authorList>
    </citation>
    <scope>NUCLEOTIDE SEQUENCE [LARGE SCALE GENOMIC DNA]</scope>
    <source>
        <strain evidence="5">AMD01</strain>
    </source>
</reference>
<sequence length="556" mass="59449">MELFLMFRKSSHANVDGFIVRNRGSQPAPPRLGIDNLELPGRFLKKPSSHSQDKMVADRLRPAAPGHGLSPQQSASSAAGGLSQVLAEMPLEVEEPGKRPKPERALRRHRLRRFLKFGALSLLVGLLLIGGYVGVKFFLAGGRVFNGNLFAALISEGKNLKTDQYGRVNVLLFGTSEDDPQHDGALLTDSIMLLNINPKDKTGFMLSVPRDLWVKYGQACTSGYEGKINAAYECGLGQSKNESAGAAMLIKMVEQFTGTNVQYYVHVNYTALRDAVNAVGGVTVTINSSDPRGILDRNFDWKCNFRCYYVKYPNGPVTLDGEHALALARARNAAGGYGLSGGNFDREKYQREIIVALRNKAMSAGVLTNPVKVTKLIDGLGNNVKTNFSASEVKTLIRLAQQVDASKLATINLVDPNAPLVTTGAYGDQSIVRPVAGLMNFGKIQAVVRAYETGEIAVVNEAAKIDVLNGSGVPGAAQKQADALAAQGLTIGVVGNAAGGPYAAKYQLYDLKGDKPATRAKLENLLGVTSQDKASLPSTISSRADFVIIVGGNGVN</sequence>
<dbReference type="InterPro" id="IPR027381">
    <property type="entry name" value="LytR/CpsA/Psr_C"/>
</dbReference>
<dbReference type="Proteomes" id="UP000289269">
    <property type="component" value="Unassembled WGS sequence"/>
</dbReference>
<name>A0A4V1J7Q6_9BACT</name>
<gene>
    <name evidence="5" type="ORF">EOT04_00265</name>
</gene>
<accession>A0A4V1J7Q6</accession>
<dbReference type="Pfam" id="PF13399">
    <property type="entry name" value="LytR_C"/>
    <property type="match status" value="1"/>
</dbReference>
<keyword evidence="2" id="KW-1133">Transmembrane helix</keyword>
<dbReference type="AlphaFoldDB" id="A0A4V1J7Q6"/>
<dbReference type="NCBIfam" id="TIGR00350">
    <property type="entry name" value="lytR_cpsA_psr"/>
    <property type="match status" value="1"/>
</dbReference>
<keyword evidence="2" id="KW-0812">Transmembrane</keyword>
<evidence type="ECO:0000313" key="5">
    <source>
        <dbReference type="EMBL" id="RWZ79811.1"/>
    </source>
</evidence>
<dbReference type="Gene3D" id="3.40.630.190">
    <property type="entry name" value="LCP protein"/>
    <property type="match status" value="1"/>
</dbReference>
<dbReference type="Pfam" id="PF03816">
    <property type="entry name" value="LytR_cpsA_psr"/>
    <property type="match status" value="1"/>
</dbReference>
<comment type="caution">
    <text evidence="5">The sequence shown here is derived from an EMBL/GenBank/DDBJ whole genome shotgun (WGS) entry which is preliminary data.</text>
</comment>